<dbReference type="EMBL" id="MNPL01027228">
    <property type="protein sequence ID" value="OQR67818.1"/>
    <property type="molecule type" value="Genomic_DNA"/>
</dbReference>
<comment type="similarity">
    <text evidence="1">Belongs to the mTERF family.</text>
</comment>
<proteinExistence type="inferred from homology"/>
<dbReference type="Proteomes" id="UP000192247">
    <property type="component" value="Unassembled WGS sequence"/>
</dbReference>
<keyword evidence="4" id="KW-1185">Reference proteome</keyword>
<gene>
    <name evidence="3" type="ORF">BIW11_13289</name>
</gene>
<evidence type="ECO:0000313" key="4">
    <source>
        <dbReference type="Proteomes" id="UP000192247"/>
    </source>
</evidence>
<name>A0A1V9X339_9ACAR</name>
<dbReference type="GO" id="GO:0005759">
    <property type="term" value="C:mitochondrial matrix"/>
    <property type="evidence" value="ECO:0007669"/>
    <property type="project" value="TreeGrafter"/>
</dbReference>
<evidence type="ECO:0000313" key="3">
    <source>
        <dbReference type="EMBL" id="OQR67818.1"/>
    </source>
</evidence>
<evidence type="ECO:0000256" key="1">
    <source>
        <dbReference type="ARBA" id="ARBA00007692"/>
    </source>
</evidence>
<dbReference type="PANTHER" id="PTHR15437">
    <property type="entry name" value="TRANSCRIPTION TERMINATION FACTOR, MITOCHONDRIAL"/>
    <property type="match status" value="1"/>
</dbReference>
<protein>
    <submittedName>
        <fullName evidence="3">Transcription termination factor-like</fullName>
    </submittedName>
</protein>
<evidence type="ECO:0000256" key="2">
    <source>
        <dbReference type="ARBA" id="ARBA00022946"/>
    </source>
</evidence>
<dbReference type="InterPro" id="IPR003690">
    <property type="entry name" value="MTERF"/>
</dbReference>
<organism evidence="3 4">
    <name type="scientific">Tropilaelaps mercedesae</name>
    <dbReference type="NCBI Taxonomy" id="418985"/>
    <lineage>
        <taxon>Eukaryota</taxon>
        <taxon>Metazoa</taxon>
        <taxon>Ecdysozoa</taxon>
        <taxon>Arthropoda</taxon>
        <taxon>Chelicerata</taxon>
        <taxon>Arachnida</taxon>
        <taxon>Acari</taxon>
        <taxon>Parasitiformes</taxon>
        <taxon>Mesostigmata</taxon>
        <taxon>Gamasina</taxon>
        <taxon>Dermanyssoidea</taxon>
        <taxon>Laelapidae</taxon>
        <taxon>Tropilaelaps</taxon>
    </lineage>
</organism>
<sequence>MFHNVSKSLYTFTKILPSTPLLTKRLFVMTHNLKASEVSNHKNRTSQEALSDLRNAIRASSSDINIYEGRFKSAPLSEDALLKLISARRAYWVNNDSVNSAADILSMNVEKIAGLVSEHPILMLLQEQHFTQLIATGFKSEDNLMRAGWRNIERNIELVARFNIETHRLRLASWIWESTFFSLATRIDINTCPEVRALLCSHPNTCYERIRKKLEPEAMTERFQLLFNIFQQYLGTTDSYEMLFYLQNCAFLFLMPVKRIQQLFEIMLNAGVHREHIKKDLWVFRHNLQVAEKRINKARAAGLPNIKPWMLRCTEKMFQKHIRLQSDCKAAIAPHVDVMNFLADKLSCSREEVELMKISNPRLVTVRRPKLAQSLEYLLAEGYKSEKIRKFPRVLFFSHKRVRSRMEAFKEATGGLQQPKLQQLIETPKNFERILARLNCNKKNHSDVSGTKYESHCLK</sequence>
<keyword evidence="2" id="KW-0809">Transit peptide</keyword>
<dbReference type="PANTHER" id="PTHR15437:SF6">
    <property type="entry name" value="TRANSCRIPTION TERMINATION FACTOR, MITOCHONDRIAL"/>
    <property type="match status" value="1"/>
</dbReference>
<comment type="caution">
    <text evidence="3">The sequence shown here is derived from an EMBL/GenBank/DDBJ whole genome shotgun (WGS) entry which is preliminary data.</text>
</comment>
<dbReference type="GO" id="GO:0006393">
    <property type="term" value="P:termination of mitochondrial transcription"/>
    <property type="evidence" value="ECO:0007669"/>
    <property type="project" value="TreeGrafter"/>
</dbReference>
<dbReference type="AlphaFoldDB" id="A0A1V9X339"/>
<dbReference type="OrthoDB" id="75923at2759"/>
<accession>A0A1V9X339</accession>
<dbReference type="InParanoid" id="A0A1V9X339"/>
<dbReference type="Gene3D" id="1.25.70.10">
    <property type="entry name" value="Transcription termination factor 3, mitochondrial"/>
    <property type="match status" value="1"/>
</dbReference>
<dbReference type="GO" id="GO:0003676">
    <property type="term" value="F:nucleic acid binding"/>
    <property type="evidence" value="ECO:0007669"/>
    <property type="project" value="InterPro"/>
</dbReference>
<reference evidence="3 4" key="1">
    <citation type="journal article" date="2017" name="Gigascience">
        <title>Draft genome of the honey bee ectoparasitic mite, Tropilaelaps mercedesae, is shaped by the parasitic life history.</title>
        <authorList>
            <person name="Dong X."/>
            <person name="Armstrong S.D."/>
            <person name="Xia D."/>
            <person name="Makepeace B.L."/>
            <person name="Darby A.C."/>
            <person name="Kadowaki T."/>
        </authorList>
    </citation>
    <scope>NUCLEOTIDE SEQUENCE [LARGE SCALE GENOMIC DNA]</scope>
    <source>
        <strain evidence="3">Wuxi-XJTLU</strain>
    </source>
</reference>
<dbReference type="InterPro" id="IPR038538">
    <property type="entry name" value="MTERF_sf"/>
</dbReference>